<reference evidence="4" key="1">
    <citation type="submission" date="2023-05" db="EMBL/GenBank/DDBJ databases">
        <title>Nepenthes gracilis genome sequencing.</title>
        <authorList>
            <person name="Fukushima K."/>
        </authorList>
    </citation>
    <scope>NUCLEOTIDE SEQUENCE</scope>
    <source>
        <strain evidence="4">SING2019-196</strain>
    </source>
</reference>
<comment type="caution">
    <text evidence="4">The sequence shown here is derived from an EMBL/GenBank/DDBJ whole genome shotgun (WGS) entry which is preliminary data.</text>
</comment>
<dbReference type="SUPFAM" id="SSF48425">
    <property type="entry name" value="Sec7 domain"/>
    <property type="match status" value="1"/>
</dbReference>
<protein>
    <recommendedName>
        <fullName evidence="3">SEC7 domain-containing protein</fullName>
    </recommendedName>
</protein>
<organism evidence="4 5">
    <name type="scientific">Nepenthes gracilis</name>
    <name type="common">Slender pitcher plant</name>
    <dbReference type="NCBI Taxonomy" id="150966"/>
    <lineage>
        <taxon>Eukaryota</taxon>
        <taxon>Viridiplantae</taxon>
        <taxon>Streptophyta</taxon>
        <taxon>Embryophyta</taxon>
        <taxon>Tracheophyta</taxon>
        <taxon>Spermatophyta</taxon>
        <taxon>Magnoliopsida</taxon>
        <taxon>eudicotyledons</taxon>
        <taxon>Gunneridae</taxon>
        <taxon>Pentapetalae</taxon>
        <taxon>Caryophyllales</taxon>
        <taxon>Nepenthaceae</taxon>
        <taxon>Nepenthes</taxon>
    </lineage>
</organism>
<dbReference type="PROSITE" id="PS50190">
    <property type="entry name" value="SEC7"/>
    <property type="match status" value="1"/>
</dbReference>
<dbReference type="GO" id="GO:0016020">
    <property type="term" value="C:membrane"/>
    <property type="evidence" value="ECO:0007669"/>
    <property type="project" value="UniProtKB-SubCell"/>
</dbReference>
<evidence type="ECO:0000313" key="5">
    <source>
        <dbReference type="Proteomes" id="UP001279734"/>
    </source>
</evidence>
<comment type="subcellular location">
    <subcellularLocation>
        <location evidence="2">Cytoplasm</location>
        <location evidence="2">Cytosol</location>
    </subcellularLocation>
    <subcellularLocation>
        <location evidence="1">Membrane</location>
        <topology evidence="1">Peripheral membrane protein</topology>
        <orientation evidence="1">Cytoplasmic side</orientation>
    </subcellularLocation>
</comment>
<gene>
    <name evidence="4" type="ORF">Nepgr_012222</name>
</gene>
<dbReference type="AlphaFoldDB" id="A0AAD3XN34"/>
<sequence>MYVNFDCDIASRNVFENLINLLTRSAFPVNSQISMTNTLALDGLVAVIQGMAERIEDAPPLLESTSVNLEVYMPFWMMRCDNCSDPRNWVPFVRQMKSIKKKLMIAANHFTQDRKKGFAKFLQEAHLLPEEIDPHSVACLFMYTAGLDKNLIGDFLGNHGELCIQVLHEFVGTFDFRDMCLDTALRIFLETFRLNGESKDSKNIFVDKDAALTISYSLILLNTDQHNVQVRKKMTEEDFIQNNRGINDGNDLPREFLSNLYHSICKNEIRTAPEQGASFPDMMPSLWIDLIHKSKKTAPHITMDNCPYLEVDMFDILAGPTIAAISVVFDDAEDEDIYQLCIDGFLGAAKTAAFYHIEDVMDDLVISFVISQPLESIDLEEFIMTFGEDTKAKMATTTLCTIANRYGDLIRMGWRNILDCILRLHEVSLLSAIVVTDAADDSAVAPDSWHEEKPLTKSFSSAQMPSTVMPRRSPGLIGRFSQFLSFDAEETRPRQPTNEELAAHQHTLETIQQCQIQNIFIESKFLVTDSLLQLSQAIIAAGRSSRETDSPEDEGIAVFCLKFLITVTLNNRDRILLLWKGVYEHISNVQSSVMPSALLQKAVFGLLSICWQLLLYKENLANELLRSLQLILKLDARVADSYCEQITQDIGRLIKANATHIRSQVGWRTVLSLLAITARHSEAGFDALSFIMSNRSHLLPSNFVLCVDAARQFAESHVGQVKRSLHALDLMAGSVDCLVRWAHETHEGPTVEDAAKTSRDIGDMWLRLLQGLRKICSDNREEVRNRALLSLQKCFVVVHEVSFLQNLWLRCFDPVIFAMPDELLGIVQEHTQKNYRDMEGTLMLAMKLLSKVFLLSIDELIRSENLSKLWLDVLSQMEKYMKVKIRGKKNEKLWELLPKLLKNTLLVMKTRCVLVQGNASHCDGLWDSTWYE</sequence>
<dbReference type="InterPro" id="IPR035999">
    <property type="entry name" value="Sec7_dom_sf"/>
</dbReference>
<dbReference type="GO" id="GO:0005085">
    <property type="term" value="F:guanyl-nucleotide exchange factor activity"/>
    <property type="evidence" value="ECO:0007669"/>
    <property type="project" value="InterPro"/>
</dbReference>
<dbReference type="GO" id="GO:0012505">
    <property type="term" value="C:endomembrane system"/>
    <property type="evidence" value="ECO:0007669"/>
    <property type="project" value="UniProtKB-ARBA"/>
</dbReference>
<dbReference type="SMART" id="SM00222">
    <property type="entry name" value="Sec7"/>
    <property type="match status" value="1"/>
</dbReference>
<dbReference type="GO" id="GO:0032012">
    <property type="term" value="P:regulation of ARF protein signal transduction"/>
    <property type="evidence" value="ECO:0007669"/>
    <property type="project" value="InterPro"/>
</dbReference>
<dbReference type="Pfam" id="PF23325">
    <property type="entry name" value="TPR_28"/>
    <property type="match status" value="1"/>
</dbReference>
<name>A0AAD3XN34_NEPGR</name>
<dbReference type="Pfam" id="PF01369">
    <property type="entry name" value="Sec7"/>
    <property type="match status" value="1"/>
</dbReference>
<dbReference type="GO" id="GO:0016192">
    <property type="term" value="P:vesicle-mediated transport"/>
    <property type="evidence" value="ECO:0007669"/>
    <property type="project" value="UniProtKB-ARBA"/>
</dbReference>
<dbReference type="PANTHER" id="PTHR10663">
    <property type="entry name" value="GUANYL-NUCLEOTIDE EXCHANGE FACTOR"/>
    <property type="match status" value="1"/>
</dbReference>
<evidence type="ECO:0000256" key="2">
    <source>
        <dbReference type="ARBA" id="ARBA00004514"/>
    </source>
</evidence>
<evidence type="ECO:0000313" key="4">
    <source>
        <dbReference type="EMBL" id="GMH10381.1"/>
    </source>
</evidence>
<dbReference type="Gene3D" id="1.10.220.20">
    <property type="match status" value="1"/>
</dbReference>
<dbReference type="CDD" id="cd00171">
    <property type="entry name" value="Sec7"/>
    <property type="match status" value="1"/>
</dbReference>
<dbReference type="Gene3D" id="1.10.1000.11">
    <property type="entry name" value="Arf Nucleotide-binding Site Opener,domain 2"/>
    <property type="match status" value="1"/>
</dbReference>
<evidence type="ECO:0000259" key="3">
    <source>
        <dbReference type="PROSITE" id="PS50190"/>
    </source>
</evidence>
<dbReference type="InterPro" id="IPR056604">
    <property type="entry name" value="GBF1-like_TPR"/>
</dbReference>
<feature type="domain" description="SEC7" evidence="3">
    <location>
        <begin position="92"/>
        <end position="267"/>
    </location>
</feature>
<dbReference type="GO" id="GO:0005829">
    <property type="term" value="C:cytosol"/>
    <property type="evidence" value="ECO:0007669"/>
    <property type="project" value="UniProtKB-SubCell"/>
</dbReference>
<dbReference type="PANTHER" id="PTHR10663:SF388">
    <property type="entry name" value="GOLGI-SPECIFIC BREFELDIN A-RESISTANCE GUANINE NUCLEOTIDE EXCHANGE FACTOR 1"/>
    <property type="match status" value="1"/>
</dbReference>
<evidence type="ECO:0000256" key="1">
    <source>
        <dbReference type="ARBA" id="ARBA00004287"/>
    </source>
</evidence>
<proteinExistence type="predicted"/>
<dbReference type="InterPro" id="IPR000904">
    <property type="entry name" value="Sec7_dom"/>
</dbReference>
<dbReference type="InterPro" id="IPR023394">
    <property type="entry name" value="Sec7_C_sf"/>
</dbReference>
<keyword evidence="5" id="KW-1185">Reference proteome</keyword>
<accession>A0AAD3XN34</accession>
<dbReference type="Proteomes" id="UP001279734">
    <property type="component" value="Unassembled WGS sequence"/>
</dbReference>
<dbReference type="EMBL" id="BSYO01000010">
    <property type="protein sequence ID" value="GMH10381.1"/>
    <property type="molecule type" value="Genomic_DNA"/>
</dbReference>